<organism evidence="2 3">
    <name type="scientific">Rhizopus oryzae</name>
    <name type="common">Mucormycosis agent</name>
    <name type="synonym">Rhizopus arrhizus var. delemar</name>
    <dbReference type="NCBI Taxonomy" id="64495"/>
    <lineage>
        <taxon>Eukaryota</taxon>
        <taxon>Fungi</taxon>
        <taxon>Fungi incertae sedis</taxon>
        <taxon>Mucoromycota</taxon>
        <taxon>Mucoromycotina</taxon>
        <taxon>Mucoromycetes</taxon>
        <taxon>Mucorales</taxon>
        <taxon>Mucorineae</taxon>
        <taxon>Rhizopodaceae</taxon>
        <taxon>Rhizopus</taxon>
    </lineage>
</organism>
<dbReference type="AlphaFoldDB" id="A0A9P6WTC8"/>
<accession>A0A9P6WTC8</accession>
<keyword evidence="3" id="KW-1185">Reference proteome</keyword>
<sequence>MILHPVSGKERRGKKPSLGDEKESRGETMRQDFMNGRGPKTIRVPKAYRKVLDLTHNECDPALAGSETKASDMTVSPRKAAPGSRPREAKEEGGREDRI</sequence>
<name>A0A9P6WTC8_RHIOR</name>
<evidence type="ECO:0000256" key="1">
    <source>
        <dbReference type="SAM" id="MobiDB-lite"/>
    </source>
</evidence>
<feature type="region of interest" description="Disordered" evidence="1">
    <location>
        <begin position="1"/>
        <end position="40"/>
    </location>
</feature>
<comment type="caution">
    <text evidence="2">The sequence shown here is derived from an EMBL/GenBank/DDBJ whole genome shotgun (WGS) entry which is preliminary data.</text>
</comment>
<proteinExistence type="predicted"/>
<feature type="compositionally biased region" description="Basic and acidic residues" evidence="1">
    <location>
        <begin position="17"/>
        <end position="30"/>
    </location>
</feature>
<dbReference type="EMBL" id="JAANQT010008460">
    <property type="protein sequence ID" value="KAG1281562.1"/>
    <property type="molecule type" value="Genomic_DNA"/>
</dbReference>
<feature type="region of interest" description="Disordered" evidence="1">
    <location>
        <begin position="59"/>
        <end position="99"/>
    </location>
</feature>
<reference evidence="2" key="1">
    <citation type="journal article" date="2020" name="Microb. Genom.">
        <title>Genetic diversity of clinical and environmental Mucorales isolates obtained from an investigation of mucormycosis cases among solid organ transplant recipients.</title>
        <authorList>
            <person name="Nguyen M.H."/>
            <person name="Kaul D."/>
            <person name="Muto C."/>
            <person name="Cheng S.J."/>
            <person name="Richter R.A."/>
            <person name="Bruno V.M."/>
            <person name="Liu G."/>
            <person name="Beyhan S."/>
            <person name="Sundermann A.J."/>
            <person name="Mounaud S."/>
            <person name="Pasculle A.W."/>
            <person name="Nierman W.C."/>
            <person name="Driscoll E."/>
            <person name="Cumbie R."/>
            <person name="Clancy C.J."/>
            <person name="Dupont C.L."/>
        </authorList>
    </citation>
    <scope>NUCLEOTIDE SEQUENCE</scope>
    <source>
        <strain evidence="2">GL11</strain>
    </source>
</reference>
<evidence type="ECO:0000313" key="3">
    <source>
        <dbReference type="Proteomes" id="UP000716291"/>
    </source>
</evidence>
<feature type="compositionally biased region" description="Basic and acidic residues" evidence="1">
    <location>
        <begin position="85"/>
        <end position="99"/>
    </location>
</feature>
<evidence type="ECO:0000313" key="2">
    <source>
        <dbReference type="EMBL" id="KAG1281562.1"/>
    </source>
</evidence>
<gene>
    <name evidence="2" type="ORF">G6F64_014466</name>
</gene>
<protein>
    <submittedName>
        <fullName evidence="2">Uncharacterized protein</fullName>
    </submittedName>
</protein>
<dbReference type="Proteomes" id="UP000716291">
    <property type="component" value="Unassembled WGS sequence"/>
</dbReference>